<keyword evidence="2" id="KW-1185">Reference proteome</keyword>
<dbReference type="Proteomes" id="UP000030170">
    <property type="component" value="Unassembled WGS sequence"/>
</dbReference>
<organism evidence="1 2">
    <name type="scientific">Neosynechococcus sphagnicola sy1</name>
    <dbReference type="NCBI Taxonomy" id="1497020"/>
    <lineage>
        <taxon>Bacteria</taxon>
        <taxon>Bacillati</taxon>
        <taxon>Cyanobacteriota</taxon>
        <taxon>Cyanophyceae</taxon>
        <taxon>Neosynechococcales</taxon>
        <taxon>Neosynechococcaceae</taxon>
        <taxon>Neosynechococcus</taxon>
    </lineage>
</organism>
<dbReference type="EMBL" id="JJML01000047">
    <property type="protein sequence ID" value="KGF71838.1"/>
    <property type="molecule type" value="Genomic_DNA"/>
</dbReference>
<evidence type="ECO:0000313" key="2">
    <source>
        <dbReference type="Proteomes" id="UP000030170"/>
    </source>
</evidence>
<dbReference type="AlphaFoldDB" id="A0A098TLW9"/>
<accession>A0A098TLW9</accession>
<gene>
    <name evidence="1" type="ORF">DO97_14930</name>
</gene>
<name>A0A098TLW9_9CYAN</name>
<sequence length="67" mass="7378">MSEDQICDLSPAPLAVNWTQTRELKILSFLGWLLYPVSSQVKSSCAKLEASSCLSQFFAIPEVNSVV</sequence>
<evidence type="ECO:0000313" key="1">
    <source>
        <dbReference type="EMBL" id="KGF71838.1"/>
    </source>
</evidence>
<proteinExistence type="predicted"/>
<protein>
    <submittedName>
        <fullName evidence="1">Uncharacterized protein</fullName>
    </submittedName>
</protein>
<reference evidence="1 2" key="1">
    <citation type="journal article" date="2014" name="Mol. Ecol.">
        <title>Evolution of Synechococcus.</title>
        <authorList>
            <person name="Dvorak P."/>
            <person name="Casamatta D."/>
            <person name="Hasler P."/>
            <person name="Poulickova A."/>
            <person name="Ondrej V."/>
            <person name="Sanges R."/>
        </authorList>
    </citation>
    <scope>NUCLEOTIDE SEQUENCE [LARGE SCALE GENOMIC DNA]</scope>
    <source>
        <strain evidence="1 2">CAUP A 1101</strain>
    </source>
</reference>
<comment type="caution">
    <text evidence="1">The sequence shown here is derived from an EMBL/GenBank/DDBJ whole genome shotgun (WGS) entry which is preliminary data.</text>
</comment>